<proteinExistence type="predicted"/>
<name>A0AAW6LXE6_RHOSG</name>
<evidence type="ECO:0000313" key="1">
    <source>
        <dbReference type="EMBL" id="MDE8649013.1"/>
    </source>
</evidence>
<evidence type="ECO:0000313" key="2">
    <source>
        <dbReference type="Proteomes" id="UP001217325"/>
    </source>
</evidence>
<comment type="caution">
    <text evidence="1">The sequence shown here is derived from an EMBL/GenBank/DDBJ whole genome shotgun (WGS) entry which is preliminary data.</text>
</comment>
<protein>
    <submittedName>
        <fullName evidence="1">Uncharacterized protein</fullName>
    </submittedName>
</protein>
<reference evidence="1" key="1">
    <citation type="submission" date="2023-02" db="EMBL/GenBank/DDBJ databases">
        <title>A novel hydrolase synthesized by Rhodococcus erythropolis HQ is responsible for the detoxification of Zearalenone.</title>
        <authorList>
            <person name="Hu J."/>
            <person name="Xu J."/>
        </authorList>
    </citation>
    <scope>NUCLEOTIDE SEQUENCE</scope>
    <source>
        <strain evidence="1">HQ</strain>
    </source>
</reference>
<accession>A0AAW6LXE6</accession>
<dbReference type="EMBL" id="JARDXE010000023">
    <property type="protein sequence ID" value="MDE8649013.1"/>
    <property type="molecule type" value="Genomic_DNA"/>
</dbReference>
<dbReference type="Proteomes" id="UP001217325">
    <property type="component" value="Unassembled WGS sequence"/>
</dbReference>
<gene>
    <name evidence="1" type="ORF">PXH69_28980</name>
</gene>
<dbReference type="RefSeq" id="WP_275232722.1">
    <property type="nucleotide sequence ID" value="NZ_JARDXE010000023.1"/>
</dbReference>
<dbReference type="AlphaFoldDB" id="A0AAW6LXE6"/>
<organism evidence="1 2">
    <name type="scientific">Rhodococcus qingshengii</name>
    <dbReference type="NCBI Taxonomy" id="334542"/>
    <lineage>
        <taxon>Bacteria</taxon>
        <taxon>Bacillati</taxon>
        <taxon>Actinomycetota</taxon>
        <taxon>Actinomycetes</taxon>
        <taxon>Mycobacteriales</taxon>
        <taxon>Nocardiaceae</taxon>
        <taxon>Rhodococcus</taxon>
        <taxon>Rhodococcus erythropolis group</taxon>
    </lineage>
</organism>
<sequence length="109" mass="12292">MADNWPIPAGLSKEGKEAAEVIRALLVEKGLTDHGGGGQFYTPQQWRDREEEYGLGSQLIITHDGGDHAAAFNPDYGDYALMEELRLRLDRANIYPEQCTSWYTAIYTR</sequence>